<dbReference type="AlphaFoldDB" id="A0A9X3XNF2"/>
<evidence type="ECO:0000313" key="2">
    <source>
        <dbReference type="EMBL" id="MDC4242328.1"/>
    </source>
</evidence>
<gene>
    <name evidence="2" type="ORF">NE398_19540</name>
</gene>
<protein>
    <submittedName>
        <fullName evidence="2">AntA/AntB antirepressor family protein</fullName>
    </submittedName>
</protein>
<proteinExistence type="predicted"/>
<reference evidence="2" key="1">
    <citation type="submission" date="2022-05" db="EMBL/GenBank/DDBJ databases">
        <title>Draft genome sequence of Clostridium tertium strain CP3 isolated from Peru.</title>
        <authorList>
            <person name="Hurtado R."/>
            <person name="Lima L."/>
            <person name="Sousa T."/>
            <person name="Jaiswal A.K."/>
            <person name="Tiwari S."/>
            <person name="Maturrano L."/>
            <person name="Brenig B."/>
            <person name="Azevedo V."/>
        </authorList>
    </citation>
    <scope>NUCLEOTIDE SEQUENCE</scope>
    <source>
        <strain evidence="2">CP3</strain>
    </source>
</reference>
<feature type="non-terminal residue" evidence="2">
    <location>
        <position position="139"/>
    </location>
</feature>
<evidence type="ECO:0000313" key="3">
    <source>
        <dbReference type="Proteomes" id="UP001141183"/>
    </source>
</evidence>
<keyword evidence="3" id="KW-1185">Reference proteome</keyword>
<organism evidence="2 3">
    <name type="scientific">Clostridium tertium</name>
    <dbReference type="NCBI Taxonomy" id="1559"/>
    <lineage>
        <taxon>Bacteria</taxon>
        <taxon>Bacillati</taxon>
        <taxon>Bacillota</taxon>
        <taxon>Clostridia</taxon>
        <taxon>Eubacteriales</taxon>
        <taxon>Clostridiaceae</taxon>
        <taxon>Clostridium</taxon>
    </lineage>
</organism>
<sequence length="139" mass="16420">MKEIIKINTNENDITLSGRELHEFLDIGTEYPKWFERMTEYGFTKGEDYLVHYYDKNSSEVKNDDAEKMSANQRSAKGIIINHEIKLDMAKEIAMIQRNEKGKQARKYFLEVEKAWNSPEMIMKRALEIANKRVENLQL</sequence>
<dbReference type="RefSeq" id="WP_272470730.1">
    <property type="nucleotide sequence ID" value="NZ_JAMRYU010000029.1"/>
</dbReference>
<feature type="domain" description="AntA/AntB antirepressor" evidence="1">
    <location>
        <begin position="17"/>
        <end position="99"/>
    </location>
</feature>
<dbReference type="Pfam" id="PF08346">
    <property type="entry name" value="AntA"/>
    <property type="match status" value="1"/>
</dbReference>
<evidence type="ECO:0000259" key="1">
    <source>
        <dbReference type="Pfam" id="PF08346"/>
    </source>
</evidence>
<accession>A0A9X3XNF2</accession>
<name>A0A9X3XNF2_9CLOT</name>
<dbReference type="Proteomes" id="UP001141183">
    <property type="component" value="Unassembled WGS sequence"/>
</dbReference>
<dbReference type="EMBL" id="JAMRYU010000029">
    <property type="protein sequence ID" value="MDC4242328.1"/>
    <property type="molecule type" value="Genomic_DNA"/>
</dbReference>
<comment type="caution">
    <text evidence="2">The sequence shown here is derived from an EMBL/GenBank/DDBJ whole genome shotgun (WGS) entry which is preliminary data.</text>
</comment>
<dbReference type="InterPro" id="IPR013557">
    <property type="entry name" value="AntA/B_antirep"/>
</dbReference>